<sequence length="588" mass="64553">MALNIEQIAARVSSLKYRASERDARAGDILSVRQGKIAEVYPDFFPEGVDSNVVANFIDIVARDLSEVMAPLPAVNCSSASQVNDRARKFADNRTRIASNYFNHSDLQVGMYTGADYYVTYGFVPFIIEMDDEEKMPRIRVENPRMAYPEFDRYGRCISFAKVYSLTLGELAAQFPEYEVQLLGRSGFKQDTNTLIEIVRYYDKDQSLVYVPSRENLVLSRAKNPIGKMMVVIAKRPTIDGEMRGQFDDVIGIQLLRNRFAMLAMEAAEKSVQSPIVVPMDVQELQLGGDSVIRTNSPAGVRRVELTIPQGAFTEQNLLNQELRIGARYPEGRTGNVNASIVTGQGVQALMGAFDTQVKSAQAIFATALRDVIRLCFELDETIFDVQKTIRGVDAGSPYALEYKPSKDIKGDYSADVRYGMLAGLNPAQGLIFMLQALGGKLISKDMAMRELPFNVNVSAEQEKIEVEDMRNALLASLQAYTQAIPQMATQGQDPSEVVTKIAAVIKSRQKGQAIEDAIEQTFAPKEQVPPAGVAPQVEQPSPAPSSPVGGPSPMEMPPAAPPDVQSLLSSLTGGGQANASVRTIRRR</sequence>
<organism evidence="2">
    <name type="scientific">uncultured Caudovirales phage</name>
    <dbReference type="NCBI Taxonomy" id="2100421"/>
    <lineage>
        <taxon>Viruses</taxon>
        <taxon>Duplodnaviria</taxon>
        <taxon>Heunggongvirae</taxon>
        <taxon>Uroviricota</taxon>
        <taxon>Caudoviricetes</taxon>
        <taxon>Peduoviridae</taxon>
        <taxon>Maltschvirus</taxon>
        <taxon>Maltschvirus maltsch</taxon>
    </lineage>
</organism>
<dbReference type="EMBL" id="LR798338">
    <property type="protein sequence ID" value="CAB5224816.1"/>
    <property type="molecule type" value="Genomic_DNA"/>
</dbReference>
<name>A0A6J7X7V8_9CAUD</name>
<gene>
    <name evidence="2" type="ORF">UFOVP744_16</name>
</gene>
<feature type="compositionally biased region" description="Polar residues" evidence="1">
    <location>
        <begin position="567"/>
        <end position="582"/>
    </location>
</feature>
<evidence type="ECO:0000313" key="2">
    <source>
        <dbReference type="EMBL" id="CAB5224816.1"/>
    </source>
</evidence>
<evidence type="ECO:0008006" key="3">
    <source>
        <dbReference type="Google" id="ProtNLM"/>
    </source>
</evidence>
<protein>
    <recommendedName>
        <fullName evidence="3">Portal protein</fullName>
    </recommendedName>
</protein>
<accession>A0A6J7X7V8</accession>
<feature type="region of interest" description="Disordered" evidence="1">
    <location>
        <begin position="529"/>
        <end position="588"/>
    </location>
</feature>
<evidence type="ECO:0000256" key="1">
    <source>
        <dbReference type="SAM" id="MobiDB-lite"/>
    </source>
</evidence>
<proteinExistence type="predicted"/>
<reference evidence="2" key="1">
    <citation type="submission" date="2020-05" db="EMBL/GenBank/DDBJ databases">
        <authorList>
            <person name="Chiriac C."/>
            <person name="Salcher M."/>
            <person name="Ghai R."/>
            <person name="Kavagutti S V."/>
        </authorList>
    </citation>
    <scope>NUCLEOTIDE SEQUENCE</scope>
</reference>